<keyword evidence="2" id="KW-0238">DNA-binding</keyword>
<sequence length="155" mass="17876">MNSSEESTIIDRLQSLYIQLNAKFGSCTGISPSRFRLLQTLHDVDEINQTSLQKELKIDGAAITRHLKQMEADRIIVRRKCPKDNRVTLVKLTDDGRQKIITYREEKIRFLTQMLDGFSPEEQTLLSSMIERMQGNIKNIIGEMEDATNNNSKQF</sequence>
<keyword evidence="6" id="KW-1185">Reference proteome</keyword>
<dbReference type="InterPro" id="IPR036388">
    <property type="entry name" value="WH-like_DNA-bd_sf"/>
</dbReference>
<dbReference type="Pfam" id="PF01047">
    <property type="entry name" value="MarR"/>
    <property type="match status" value="1"/>
</dbReference>
<evidence type="ECO:0000313" key="5">
    <source>
        <dbReference type="EMBL" id="MFD2114613.1"/>
    </source>
</evidence>
<dbReference type="PANTHER" id="PTHR42756:SF1">
    <property type="entry name" value="TRANSCRIPTIONAL REPRESSOR OF EMRAB OPERON"/>
    <property type="match status" value="1"/>
</dbReference>
<dbReference type="PANTHER" id="PTHR42756">
    <property type="entry name" value="TRANSCRIPTIONAL REGULATOR, MARR"/>
    <property type="match status" value="1"/>
</dbReference>
<dbReference type="SUPFAM" id="SSF46785">
    <property type="entry name" value="Winged helix' DNA-binding domain"/>
    <property type="match status" value="1"/>
</dbReference>
<dbReference type="EMBL" id="JBHUHO010000007">
    <property type="protein sequence ID" value="MFD2114613.1"/>
    <property type="molecule type" value="Genomic_DNA"/>
</dbReference>
<evidence type="ECO:0000256" key="2">
    <source>
        <dbReference type="ARBA" id="ARBA00023125"/>
    </source>
</evidence>
<dbReference type="PROSITE" id="PS50995">
    <property type="entry name" value="HTH_MARR_2"/>
    <property type="match status" value="1"/>
</dbReference>
<name>A0ABW4YGL8_9BACL</name>
<dbReference type="CDD" id="cd00090">
    <property type="entry name" value="HTH_ARSR"/>
    <property type="match status" value="1"/>
</dbReference>
<evidence type="ECO:0000313" key="6">
    <source>
        <dbReference type="Proteomes" id="UP001597362"/>
    </source>
</evidence>
<accession>A0ABW4YGL8</accession>
<gene>
    <name evidence="5" type="ORF">ACFSJH_02480</name>
</gene>
<dbReference type="PRINTS" id="PR00598">
    <property type="entry name" value="HTHMARR"/>
</dbReference>
<dbReference type="RefSeq" id="WP_377769626.1">
    <property type="nucleotide sequence ID" value="NZ_JBHUHO010000007.1"/>
</dbReference>
<feature type="domain" description="HTH marR-type" evidence="4">
    <location>
        <begin position="6"/>
        <end position="135"/>
    </location>
</feature>
<evidence type="ECO:0000256" key="1">
    <source>
        <dbReference type="ARBA" id="ARBA00023015"/>
    </source>
</evidence>
<keyword evidence="1" id="KW-0805">Transcription regulation</keyword>
<dbReference type="InterPro" id="IPR000835">
    <property type="entry name" value="HTH_MarR-typ"/>
</dbReference>
<organism evidence="5 6">
    <name type="scientific">Paenibacillus yanchengensis</name>
    <dbReference type="NCBI Taxonomy" id="2035833"/>
    <lineage>
        <taxon>Bacteria</taxon>
        <taxon>Bacillati</taxon>
        <taxon>Bacillota</taxon>
        <taxon>Bacilli</taxon>
        <taxon>Bacillales</taxon>
        <taxon>Paenibacillaceae</taxon>
        <taxon>Paenibacillus</taxon>
    </lineage>
</organism>
<evidence type="ECO:0000259" key="4">
    <source>
        <dbReference type="PROSITE" id="PS50995"/>
    </source>
</evidence>
<dbReference type="Proteomes" id="UP001597362">
    <property type="component" value="Unassembled WGS sequence"/>
</dbReference>
<dbReference type="InterPro" id="IPR036390">
    <property type="entry name" value="WH_DNA-bd_sf"/>
</dbReference>
<keyword evidence="3" id="KW-0804">Transcription</keyword>
<evidence type="ECO:0000256" key="3">
    <source>
        <dbReference type="ARBA" id="ARBA00023163"/>
    </source>
</evidence>
<dbReference type="Gene3D" id="1.10.10.10">
    <property type="entry name" value="Winged helix-like DNA-binding domain superfamily/Winged helix DNA-binding domain"/>
    <property type="match status" value="1"/>
</dbReference>
<reference evidence="6" key="1">
    <citation type="journal article" date="2019" name="Int. J. Syst. Evol. Microbiol.">
        <title>The Global Catalogue of Microorganisms (GCM) 10K type strain sequencing project: providing services to taxonomists for standard genome sequencing and annotation.</title>
        <authorList>
            <consortium name="The Broad Institute Genomics Platform"/>
            <consortium name="The Broad Institute Genome Sequencing Center for Infectious Disease"/>
            <person name="Wu L."/>
            <person name="Ma J."/>
        </authorList>
    </citation>
    <scope>NUCLEOTIDE SEQUENCE [LARGE SCALE GENOMIC DNA]</scope>
    <source>
        <strain evidence="6">GH52</strain>
    </source>
</reference>
<dbReference type="SMART" id="SM00347">
    <property type="entry name" value="HTH_MARR"/>
    <property type="match status" value="1"/>
</dbReference>
<protein>
    <submittedName>
        <fullName evidence="5">MarR family winged helix-turn-helix transcriptional regulator</fullName>
    </submittedName>
</protein>
<dbReference type="InterPro" id="IPR011991">
    <property type="entry name" value="ArsR-like_HTH"/>
</dbReference>
<comment type="caution">
    <text evidence="5">The sequence shown here is derived from an EMBL/GenBank/DDBJ whole genome shotgun (WGS) entry which is preliminary data.</text>
</comment>
<proteinExistence type="predicted"/>